<dbReference type="GO" id="GO:0140358">
    <property type="term" value="F:P-type transmembrane transporter activity"/>
    <property type="evidence" value="ECO:0007669"/>
    <property type="project" value="InterPro"/>
</dbReference>
<comment type="subcellular location">
    <subcellularLocation>
        <location evidence="1">Membrane</location>
        <topology evidence="1">Multi-pass membrane protein</topology>
    </subcellularLocation>
</comment>
<keyword evidence="2" id="KW-0479">Metal-binding</keyword>
<dbReference type="GO" id="GO:0005524">
    <property type="term" value="F:ATP binding"/>
    <property type="evidence" value="ECO:0007669"/>
    <property type="project" value="UniProtKB-KW"/>
</dbReference>
<name>X6LYW5_RETFI</name>
<keyword evidence="4" id="KW-0067">ATP-binding</keyword>
<dbReference type="InterPro" id="IPR006544">
    <property type="entry name" value="P-type_TPase_V"/>
</dbReference>
<feature type="non-terminal residue" evidence="8">
    <location>
        <position position="1"/>
    </location>
</feature>
<evidence type="ECO:0000313" key="8">
    <source>
        <dbReference type="EMBL" id="ETO06546.1"/>
    </source>
</evidence>
<dbReference type="EMBL" id="ASPP01027042">
    <property type="protein sequence ID" value="ETO06546.1"/>
    <property type="molecule type" value="Genomic_DNA"/>
</dbReference>
<organism evidence="8 9">
    <name type="scientific">Reticulomyxa filosa</name>
    <dbReference type="NCBI Taxonomy" id="46433"/>
    <lineage>
        <taxon>Eukaryota</taxon>
        <taxon>Sar</taxon>
        <taxon>Rhizaria</taxon>
        <taxon>Retaria</taxon>
        <taxon>Foraminifera</taxon>
        <taxon>Monothalamids</taxon>
        <taxon>Reticulomyxidae</taxon>
        <taxon>Reticulomyxa</taxon>
    </lineage>
</organism>
<evidence type="ECO:0000256" key="7">
    <source>
        <dbReference type="SAM" id="Phobius"/>
    </source>
</evidence>
<gene>
    <name evidence="8" type="ORF">RFI_30843</name>
</gene>
<dbReference type="GO" id="GO:0019829">
    <property type="term" value="F:ATPase-coupled monoatomic cation transmembrane transporter activity"/>
    <property type="evidence" value="ECO:0007669"/>
    <property type="project" value="TreeGrafter"/>
</dbReference>
<proteinExistence type="predicted"/>
<evidence type="ECO:0000256" key="4">
    <source>
        <dbReference type="ARBA" id="ARBA00022840"/>
    </source>
</evidence>
<dbReference type="GO" id="GO:0016020">
    <property type="term" value="C:membrane"/>
    <property type="evidence" value="ECO:0007669"/>
    <property type="project" value="UniProtKB-SubCell"/>
</dbReference>
<evidence type="ECO:0000256" key="2">
    <source>
        <dbReference type="ARBA" id="ARBA00022723"/>
    </source>
</evidence>
<evidence type="ECO:0000256" key="1">
    <source>
        <dbReference type="ARBA" id="ARBA00004141"/>
    </source>
</evidence>
<keyword evidence="6" id="KW-1278">Translocase</keyword>
<dbReference type="AlphaFoldDB" id="X6LYW5"/>
<keyword evidence="7" id="KW-0472">Membrane</keyword>
<sequence length="183" mass="21341">ETRDPEGKFKPNVVNTVVFLVSTVQQVTTFAANYAGYPFMQAIGENKKLYRTIMILCGICFACALNWFPEFNEYMQISELPSEEFRNNLIALMIADLFISITWERLCRSFLRKVPHSLVRPILDYPNEKLVTEIRKKHINKKIEERQKQGDTGLWAQIKKQSQMIQKIQQEQAQTQGHLSSKR</sequence>
<keyword evidence="7" id="KW-0812">Transmembrane</keyword>
<evidence type="ECO:0000313" key="9">
    <source>
        <dbReference type="Proteomes" id="UP000023152"/>
    </source>
</evidence>
<evidence type="ECO:0000256" key="6">
    <source>
        <dbReference type="ARBA" id="ARBA00022967"/>
    </source>
</evidence>
<dbReference type="InterPro" id="IPR023298">
    <property type="entry name" value="ATPase_P-typ_TM_dom_sf"/>
</dbReference>
<dbReference type="GO" id="GO:0046872">
    <property type="term" value="F:metal ion binding"/>
    <property type="evidence" value="ECO:0007669"/>
    <property type="project" value="UniProtKB-KW"/>
</dbReference>
<evidence type="ECO:0000256" key="3">
    <source>
        <dbReference type="ARBA" id="ARBA00022741"/>
    </source>
</evidence>
<reference evidence="8 9" key="1">
    <citation type="journal article" date="2013" name="Curr. Biol.">
        <title>The Genome of the Foraminiferan Reticulomyxa filosa.</title>
        <authorList>
            <person name="Glockner G."/>
            <person name="Hulsmann N."/>
            <person name="Schleicher M."/>
            <person name="Noegel A.A."/>
            <person name="Eichinger L."/>
            <person name="Gallinger C."/>
            <person name="Pawlowski J."/>
            <person name="Sierra R."/>
            <person name="Euteneuer U."/>
            <person name="Pillet L."/>
            <person name="Moustafa A."/>
            <person name="Platzer M."/>
            <person name="Groth M."/>
            <person name="Szafranski K."/>
            <person name="Schliwa M."/>
        </authorList>
    </citation>
    <scope>NUCLEOTIDE SEQUENCE [LARGE SCALE GENOMIC DNA]</scope>
</reference>
<keyword evidence="3" id="KW-0547">Nucleotide-binding</keyword>
<keyword evidence="7" id="KW-1133">Transmembrane helix</keyword>
<evidence type="ECO:0000256" key="5">
    <source>
        <dbReference type="ARBA" id="ARBA00022842"/>
    </source>
</evidence>
<comment type="caution">
    <text evidence="8">The sequence shown here is derived from an EMBL/GenBank/DDBJ whole genome shotgun (WGS) entry which is preliminary data.</text>
</comment>
<feature type="transmembrane region" description="Helical" evidence="7">
    <location>
        <begin position="17"/>
        <end position="37"/>
    </location>
</feature>
<dbReference type="SUPFAM" id="SSF81665">
    <property type="entry name" value="Calcium ATPase, transmembrane domain M"/>
    <property type="match status" value="1"/>
</dbReference>
<keyword evidence="9" id="KW-1185">Reference proteome</keyword>
<dbReference type="PANTHER" id="PTHR45630">
    <property type="entry name" value="CATION-TRANSPORTING ATPASE-RELATED"/>
    <property type="match status" value="1"/>
</dbReference>
<dbReference type="OrthoDB" id="48943at2759"/>
<dbReference type="Proteomes" id="UP000023152">
    <property type="component" value="Unassembled WGS sequence"/>
</dbReference>
<feature type="transmembrane region" description="Helical" evidence="7">
    <location>
        <begin position="49"/>
        <end position="68"/>
    </location>
</feature>
<accession>X6LYW5</accession>
<protein>
    <submittedName>
        <fullName evidence="8">Uncharacterized protein</fullName>
    </submittedName>
</protein>
<keyword evidence="5" id="KW-0460">Magnesium</keyword>